<keyword evidence="3" id="KW-1185">Reference proteome</keyword>
<dbReference type="InterPro" id="IPR025337">
    <property type="entry name" value="Questin_oxidase-like"/>
</dbReference>
<accession>A0A5N5D7W0</accession>
<evidence type="ECO:0000313" key="2">
    <source>
        <dbReference type="EMBL" id="KAB2573839.1"/>
    </source>
</evidence>
<dbReference type="EMBL" id="VCHE01000052">
    <property type="protein sequence ID" value="KAB2573839.1"/>
    <property type="molecule type" value="Genomic_DNA"/>
</dbReference>
<name>A0A5N5D7W0_9PEZI</name>
<keyword evidence="1" id="KW-0560">Oxidoreductase</keyword>
<organism evidence="2 3">
    <name type="scientific">Lasiodiplodia theobromae</name>
    <dbReference type="NCBI Taxonomy" id="45133"/>
    <lineage>
        <taxon>Eukaryota</taxon>
        <taxon>Fungi</taxon>
        <taxon>Dikarya</taxon>
        <taxon>Ascomycota</taxon>
        <taxon>Pezizomycotina</taxon>
        <taxon>Dothideomycetes</taxon>
        <taxon>Dothideomycetes incertae sedis</taxon>
        <taxon>Botryosphaeriales</taxon>
        <taxon>Botryosphaeriaceae</taxon>
        <taxon>Lasiodiplodia</taxon>
    </lineage>
</organism>
<reference evidence="2 3" key="1">
    <citation type="journal article" date="2019" name="Sci. Rep.">
        <title>A multi-omics analysis of the grapevine pathogen Lasiodiplodia theobromae reveals that temperature affects the expression of virulence- and pathogenicity-related genes.</title>
        <authorList>
            <person name="Felix C."/>
            <person name="Meneses R."/>
            <person name="Goncalves M.F.M."/>
            <person name="Tilleman L."/>
            <person name="Duarte A.S."/>
            <person name="Jorrin-Novo J.V."/>
            <person name="Van de Peer Y."/>
            <person name="Deforce D."/>
            <person name="Van Nieuwerburgh F."/>
            <person name="Esteves A.C."/>
            <person name="Alves A."/>
        </authorList>
    </citation>
    <scope>NUCLEOTIDE SEQUENCE [LARGE SCALE GENOMIC DNA]</scope>
    <source>
        <strain evidence="2 3">LA-SOL3</strain>
    </source>
</reference>
<gene>
    <name evidence="2" type="primary">tpcI</name>
    <name evidence="2" type="ORF">DBV05_g7505</name>
</gene>
<protein>
    <submittedName>
        <fullName evidence="2">Questin oxidase</fullName>
    </submittedName>
</protein>
<dbReference type="Proteomes" id="UP000325902">
    <property type="component" value="Unassembled WGS sequence"/>
</dbReference>
<evidence type="ECO:0000256" key="1">
    <source>
        <dbReference type="ARBA" id="ARBA00023002"/>
    </source>
</evidence>
<sequence length="438" mass="49028">MPRSSIVKLSARNAGFYHVPKLDDEATRKANELLQANHDKFHIFFNDHGFHNHTAHYLLSAYALGATAEELQRMNDSQVTMQVPRQPQVDRILKDLSDPTTFLECMSKPEFFHDYVLFFEAEVDKKGVGPVVREYLLSDTPIAKEMLPRLYASFLHPLIHLGFGLEFDQPAITVEGLAQTAVHQNEVASVLLAAQDASQTAPSCPMADLIHEVRRSGIGQHPCWGNGATIPDSPLLTAPAELAAIAGAWQVHPDDELEAKTAEMVSVCAYFTAAAQRPPKKVKLDFFFMHNVNCSIFMSAMLALPWLSRSEKARLLEWKGRCDIIAYANRGAPSLDVNEIVGYVPKVPGGWMDVFRRVNDFDDDSHLTKLVRALAAGERFCKPYEGVDDARFPVRGDMYLKIAHMAVDTVPGETYFNRWVRGAGFPSQWEPFPNRGEE</sequence>
<dbReference type="Pfam" id="PF14027">
    <property type="entry name" value="Questin_oxidase"/>
    <property type="match status" value="1"/>
</dbReference>
<dbReference type="OrthoDB" id="10004862at2759"/>
<dbReference type="AlphaFoldDB" id="A0A5N5D7W0"/>
<evidence type="ECO:0000313" key="3">
    <source>
        <dbReference type="Proteomes" id="UP000325902"/>
    </source>
</evidence>
<dbReference type="GO" id="GO:0016491">
    <property type="term" value="F:oxidoreductase activity"/>
    <property type="evidence" value="ECO:0007669"/>
    <property type="project" value="UniProtKB-KW"/>
</dbReference>
<dbReference type="PANTHER" id="PTHR35870:SF1">
    <property type="entry name" value="PROTEIN, PUTATIVE (AFU_ORTHOLOGUE AFUA_5G03330)-RELATED"/>
    <property type="match status" value="1"/>
</dbReference>
<comment type="caution">
    <text evidence="2">The sequence shown here is derived from an EMBL/GenBank/DDBJ whole genome shotgun (WGS) entry which is preliminary data.</text>
</comment>
<proteinExistence type="predicted"/>
<dbReference type="PANTHER" id="PTHR35870">
    <property type="entry name" value="PROTEIN, PUTATIVE (AFU_ORTHOLOGUE AFUA_5G03330)-RELATED"/>
    <property type="match status" value="1"/>
</dbReference>